<feature type="region of interest" description="Disordered" evidence="1">
    <location>
        <begin position="1"/>
        <end position="123"/>
    </location>
</feature>
<comment type="caution">
    <text evidence="2">The sequence shown here is derived from an EMBL/GenBank/DDBJ whole genome shotgun (WGS) entry which is preliminary data.</text>
</comment>
<evidence type="ECO:0000256" key="1">
    <source>
        <dbReference type="SAM" id="MobiDB-lite"/>
    </source>
</evidence>
<feature type="compositionally biased region" description="Low complexity" evidence="1">
    <location>
        <begin position="76"/>
        <end position="88"/>
    </location>
</feature>
<keyword evidence="3" id="KW-1185">Reference proteome</keyword>
<dbReference type="Proteomes" id="UP001583177">
    <property type="component" value="Unassembled WGS sequence"/>
</dbReference>
<evidence type="ECO:0000313" key="3">
    <source>
        <dbReference type="Proteomes" id="UP001583177"/>
    </source>
</evidence>
<feature type="compositionally biased region" description="Basic and acidic residues" evidence="1">
    <location>
        <begin position="175"/>
        <end position="193"/>
    </location>
</feature>
<feature type="region of interest" description="Disordered" evidence="1">
    <location>
        <begin position="159"/>
        <end position="237"/>
    </location>
</feature>
<proteinExistence type="predicted"/>
<name>A0ABR3Y0G3_9PEZI</name>
<sequence length="407" mass="46711">MNGHSPYNSGAGYYYRDEFATPSPTPSPRGPAYYASTPQRPATRAHFRHMSSGMNDYSSPRPAAFSPRYNSDGLYSTNAATANVSATRSSRKQSFSGTRPKRERRSSYSYYRTSDSHGESDEDEYVEVNGITYVIPARSRSKRHGRQDEGIYYGYVEGLPTDHRHHYPQASSRRQANDYDRYETSRYYEEPSRRSSGHTRRASQSIPQRPQTTRPASSHHKAPPPTTRKATEADAKKYRIPQGYSLKNWDPTEEPILLLGSVFDANSLGKWIYDWTVYRHGPSTPISEMAGDMWLLLIQLAGKVKRSKECVPRIRTLENREMIEDFIESGERLTDKLRKVLKTCEQPMLKASKKKEQLGKGSGIEFVETLFGRERELEKSERFMQSVRLWNLRFDANCEDVLKQPAK</sequence>
<dbReference type="EMBL" id="JAWRVE010000006">
    <property type="protein sequence ID" value="KAL1881239.1"/>
    <property type="molecule type" value="Genomic_DNA"/>
</dbReference>
<evidence type="ECO:0008006" key="4">
    <source>
        <dbReference type="Google" id="ProtNLM"/>
    </source>
</evidence>
<accession>A0ABR3Y0G3</accession>
<evidence type="ECO:0000313" key="2">
    <source>
        <dbReference type="EMBL" id="KAL1881239.1"/>
    </source>
</evidence>
<reference evidence="2 3" key="1">
    <citation type="journal article" date="2024" name="IMA Fungus">
        <title>IMA Genome - F19 : A genome assembly and annotation guide to empower mycologists, including annotated draft genome sequences of Ceratocystis pirilliformis, Diaporthe australafricana, Fusarium ophioides, Paecilomyces lecythidis, and Sporothrix stenoceras.</title>
        <authorList>
            <person name="Aylward J."/>
            <person name="Wilson A.M."/>
            <person name="Visagie C.M."/>
            <person name="Spraker J."/>
            <person name="Barnes I."/>
            <person name="Buitendag C."/>
            <person name="Ceriani C."/>
            <person name="Del Mar Angel L."/>
            <person name="du Plessis D."/>
            <person name="Fuchs T."/>
            <person name="Gasser K."/>
            <person name="Kramer D."/>
            <person name="Li W."/>
            <person name="Munsamy K."/>
            <person name="Piso A."/>
            <person name="Price J.L."/>
            <person name="Sonnekus B."/>
            <person name="Thomas C."/>
            <person name="van der Nest A."/>
            <person name="van Dijk A."/>
            <person name="van Heerden A."/>
            <person name="van Vuuren N."/>
            <person name="Yilmaz N."/>
            <person name="Duong T.A."/>
            <person name="van der Merwe N.A."/>
            <person name="Wingfield M.J."/>
            <person name="Wingfield B.D."/>
        </authorList>
    </citation>
    <scope>NUCLEOTIDE SEQUENCE [LARGE SCALE GENOMIC DNA]</scope>
    <source>
        <strain evidence="2 3">CMW 18300</strain>
    </source>
</reference>
<feature type="compositionally biased region" description="Polar residues" evidence="1">
    <location>
        <begin position="202"/>
        <end position="216"/>
    </location>
</feature>
<protein>
    <recommendedName>
        <fullName evidence="4">Vegetative cell wall protein gp1</fullName>
    </recommendedName>
</protein>
<gene>
    <name evidence="2" type="ORF">Daus18300_001090</name>
</gene>
<organism evidence="2 3">
    <name type="scientific">Diaporthe australafricana</name>
    <dbReference type="NCBI Taxonomy" id="127596"/>
    <lineage>
        <taxon>Eukaryota</taxon>
        <taxon>Fungi</taxon>
        <taxon>Dikarya</taxon>
        <taxon>Ascomycota</taxon>
        <taxon>Pezizomycotina</taxon>
        <taxon>Sordariomycetes</taxon>
        <taxon>Sordariomycetidae</taxon>
        <taxon>Diaporthales</taxon>
        <taxon>Diaporthaceae</taxon>
        <taxon>Diaporthe</taxon>
    </lineage>
</organism>